<gene>
    <name evidence="1" type="ORF">GSLYS_00015474001</name>
</gene>
<dbReference type="AlphaFoldDB" id="A0AAV2I8H8"/>
<dbReference type="PANTHER" id="PTHR16155">
    <property type="entry name" value="DED DOMAIN-CONTAINING PROTEIN"/>
    <property type="match status" value="1"/>
</dbReference>
<evidence type="ECO:0000313" key="1">
    <source>
        <dbReference type="EMBL" id="CAL1541868.1"/>
    </source>
</evidence>
<protein>
    <submittedName>
        <fullName evidence="1">Uncharacterized protein</fullName>
    </submittedName>
</protein>
<dbReference type="Proteomes" id="UP001497497">
    <property type="component" value="Unassembled WGS sequence"/>
</dbReference>
<feature type="non-terminal residue" evidence="1">
    <location>
        <position position="1"/>
    </location>
</feature>
<feature type="non-terminal residue" evidence="1">
    <location>
        <position position="191"/>
    </location>
</feature>
<dbReference type="EMBL" id="CAXITT010000455">
    <property type="protein sequence ID" value="CAL1541868.1"/>
    <property type="molecule type" value="Genomic_DNA"/>
</dbReference>
<organism evidence="1 2">
    <name type="scientific">Lymnaea stagnalis</name>
    <name type="common">Great pond snail</name>
    <name type="synonym">Helix stagnalis</name>
    <dbReference type="NCBI Taxonomy" id="6523"/>
    <lineage>
        <taxon>Eukaryota</taxon>
        <taxon>Metazoa</taxon>
        <taxon>Spiralia</taxon>
        <taxon>Lophotrochozoa</taxon>
        <taxon>Mollusca</taxon>
        <taxon>Gastropoda</taxon>
        <taxon>Heterobranchia</taxon>
        <taxon>Euthyneura</taxon>
        <taxon>Panpulmonata</taxon>
        <taxon>Hygrophila</taxon>
        <taxon>Lymnaeoidea</taxon>
        <taxon>Lymnaeidae</taxon>
        <taxon>Lymnaea</taxon>
    </lineage>
</organism>
<evidence type="ECO:0000313" key="2">
    <source>
        <dbReference type="Proteomes" id="UP001497497"/>
    </source>
</evidence>
<dbReference type="PANTHER" id="PTHR16155:SF19">
    <property type="entry name" value="DED DOMAIN-CONTAINING PROTEIN"/>
    <property type="match status" value="1"/>
</dbReference>
<sequence length="191" mass="22380">DEHFDVYCTIIVCIRRPSLPKQLKPRQIALKQELTQIELDWFRDTNDRLMAQYNKNKDTNANPKFLISFNILRENFNKDYVLNVVKEFSDAVQIEMEVKLLKIVSLLNTYDPNFKKIPVACLDKILEVSPCRRKQQSSEPVKRDKKWETNLSQGVKVLLNISSTTNQHGKSKQCLRVFNRVIAIEILARMK</sequence>
<comment type="caution">
    <text evidence="1">The sequence shown here is derived from an EMBL/GenBank/DDBJ whole genome shotgun (WGS) entry which is preliminary data.</text>
</comment>
<dbReference type="GO" id="GO:0005737">
    <property type="term" value="C:cytoplasm"/>
    <property type="evidence" value="ECO:0007669"/>
    <property type="project" value="TreeGrafter"/>
</dbReference>
<proteinExistence type="predicted"/>
<accession>A0AAV2I8H8</accession>
<reference evidence="1 2" key="1">
    <citation type="submission" date="2024-04" db="EMBL/GenBank/DDBJ databases">
        <authorList>
            <consortium name="Genoscope - CEA"/>
            <person name="William W."/>
        </authorList>
    </citation>
    <scope>NUCLEOTIDE SEQUENCE [LARGE SCALE GENOMIC DNA]</scope>
</reference>
<keyword evidence="2" id="KW-1185">Reference proteome</keyword>
<name>A0AAV2I8H8_LYMST</name>